<feature type="transmembrane region" description="Helical" evidence="6">
    <location>
        <begin position="158"/>
        <end position="175"/>
    </location>
</feature>
<keyword evidence="2 6" id="KW-0813">Transport</keyword>
<dbReference type="PANTHER" id="PTHR30177:SF30">
    <property type="entry name" value="GLYCINE BETAINE UPTAKE SYSTEM PERMEASE PROTEIN YEHY"/>
    <property type="match status" value="1"/>
</dbReference>
<evidence type="ECO:0000256" key="1">
    <source>
        <dbReference type="ARBA" id="ARBA00004651"/>
    </source>
</evidence>
<evidence type="ECO:0000259" key="7">
    <source>
        <dbReference type="PROSITE" id="PS50928"/>
    </source>
</evidence>
<dbReference type="InterPro" id="IPR000515">
    <property type="entry name" value="MetI-like"/>
</dbReference>
<dbReference type="GO" id="GO:0005886">
    <property type="term" value="C:plasma membrane"/>
    <property type="evidence" value="ECO:0007669"/>
    <property type="project" value="UniProtKB-SubCell"/>
</dbReference>
<feature type="transmembrane region" description="Helical" evidence="6">
    <location>
        <begin position="371"/>
        <end position="394"/>
    </location>
</feature>
<dbReference type="RefSeq" id="WP_009539816.1">
    <property type="nucleotide sequence ID" value="NZ_ANHY01000006.1"/>
</dbReference>
<dbReference type="AlphaFoldDB" id="K9GZC3"/>
<comment type="caution">
    <text evidence="8">The sequence shown here is derived from an EMBL/GenBank/DDBJ whole genome shotgun (WGS) entry which is preliminary data.</text>
</comment>
<gene>
    <name evidence="8" type="ORF">C882_3708</name>
</gene>
<feature type="transmembrane region" description="Helical" evidence="6">
    <location>
        <begin position="230"/>
        <end position="251"/>
    </location>
</feature>
<comment type="similarity">
    <text evidence="6">Belongs to the binding-protein-dependent transport system permease family.</text>
</comment>
<evidence type="ECO:0000256" key="4">
    <source>
        <dbReference type="ARBA" id="ARBA00022989"/>
    </source>
</evidence>
<accession>K9GZC3</accession>
<feature type="transmembrane region" description="Helical" evidence="6">
    <location>
        <begin position="317"/>
        <end position="336"/>
    </location>
</feature>
<keyword evidence="4 6" id="KW-1133">Transmembrane helix</keyword>
<proteinExistence type="inferred from homology"/>
<evidence type="ECO:0000256" key="6">
    <source>
        <dbReference type="RuleBase" id="RU363032"/>
    </source>
</evidence>
<dbReference type="PROSITE" id="PS50928">
    <property type="entry name" value="ABC_TM1"/>
    <property type="match status" value="1"/>
</dbReference>
<dbReference type="InterPro" id="IPR051204">
    <property type="entry name" value="ABC_transp_perm/SBD"/>
</dbReference>
<feature type="transmembrane region" description="Helical" evidence="6">
    <location>
        <begin position="195"/>
        <end position="218"/>
    </location>
</feature>
<dbReference type="eggNOG" id="COG1174">
    <property type="taxonomic scope" value="Bacteria"/>
</dbReference>
<dbReference type="Pfam" id="PF00528">
    <property type="entry name" value="BPD_transp_1"/>
    <property type="match status" value="1"/>
</dbReference>
<feature type="transmembrane region" description="Helical" evidence="6">
    <location>
        <begin position="89"/>
        <end position="106"/>
    </location>
</feature>
<dbReference type="STRING" id="1238182.C882_3708"/>
<dbReference type="PATRIC" id="fig|1238182.3.peg.1371"/>
<comment type="subcellular location">
    <subcellularLocation>
        <location evidence="1 6">Cell membrane</location>
        <topology evidence="1 6">Multi-pass membrane protein</topology>
    </subcellularLocation>
</comment>
<evidence type="ECO:0000313" key="8">
    <source>
        <dbReference type="EMBL" id="EKV31335.1"/>
    </source>
</evidence>
<evidence type="ECO:0000256" key="2">
    <source>
        <dbReference type="ARBA" id="ARBA00022448"/>
    </source>
</evidence>
<evidence type="ECO:0000313" key="9">
    <source>
        <dbReference type="Proteomes" id="UP000009881"/>
    </source>
</evidence>
<dbReference type="GO" id="GO:0055085">
    <property type="term" value="P:transmembrane transport"/>
    <property type="evidence" value="ECO:0007669"/>
    <property type="project" value="InterPro"/>
</dbReference>
<dbReference type="GO" id="GO:0031460">
    <property type="term" value="P:glycine betaine transport"/>
    <property type="evidence" value="ECO:0007669"/>
    <property type="project" value="TreeGrafter"/>
</dbReference>
<keyword evidence="9" id="KW-1185">Reference proteome</keyword>
<sequence length="403" mass="41617">MPDTSPEDGAEGGGRIVANRVLMTLLVAGLLGVVLLPFASMAPNRLVSGQPVGLLEALLPWQWGALLVLAGTMTLAALRRPLARTPARLLVLAAALPFLLLVMYGGGDYATRAVAEAGSPAARVSLGAAFWILVFAPVLVALDAFLRLNAGMPAKIGYTLLMAGGVAALFWAGVFHDLSIMREYLNQRDVFAAQLLAHLGLVSAALVPTLLIGLPLGLLVRRKAKARGPLFGLLNFFQTIPSIALFGLLVAPLSALGEAVPVLGAMGVSGIGAAPAIIALILYSLLPVVRNTYAGFAGVPASTIEAARGMGLTRRQVLWQVEVPLALPVILSGLRIVTVQAIGLTVVAALIGAGGLGTFIFQGLGQYAIDLVLLGAIPTIVLAVAADFFLQILVTLSKPEGSA</sequence>
<dbReference type="InterPro" id="IPR035906">
    <property type="entry name" value="MetI-like_sf"/>
</dbReference>
<keyword evidence="3 6" id="KW-0812">Transmembrane</keyword>
<feature type="transmembrane region" description="Helical" evidence="6">
    <location>
        <begin position="21"/>
        <end position="39"/>
    </location>
</feature>
<feature type="transmembrane region" description="Helical" evidence="6">
    <location>
        <begin position="126"/>
        <end position="146"/>
    </location>
</feature>
<protein>
    <submittedName>
        <fullName evidence="8">Osmoprotectant ABC transporter permease protein YehY</fullName>
    </submittedName>
</protein>
<dbReference type="CDD" id="cd06261">
    <property type="entry name" value="TM_PBP2"/>
    <property type="match status" value="1"/>
</dbReference>
<reference evidence="8 9" key="1">
    <citation type="journal article" date="2013" name="Genome Announc.">
        <title>Draft Genome Sequence of an Alphaproteobacterium, Caenispirillum salinarum AK4(T), Isolated from a Solar Saltern.</title>
        <authorList>
            <person name="Khatri I."/>
            <person name="Singh A."/>
            <person name="Korpole S."/>
            <person name="Pinnaka A.K."/>
            <person name="Subramanian S."/>
        </authorList>
    </citation>
    <scope>NUCLEOTIDE SEQUENCE [LARGE SCALE GENOMIC DNA]</scope>
    <source>
        <strain evidence="8 9">AK4</strain>
    </source>
</reference>
<dbReference type="FunFam" id="1.10.3720.10:FF:000001">
    <property type="entry name" value="Glycine betaine ABC transporter, permease"/>
    <property type="match status" value="1"/>
</dbReference>
<dbReference type="SUPFAM" id="SSF161098">
    <property type="entry name" value="MetI-like"/>
    <property type="match status" value="1"/>
</dbReference>
<dbReference type="Gene3D" id="1.10.3720.10">
    <property type="entry name" value="MetI-like"/>
    <property type="match status" value="1"/>
</dbReference>
<evidence type="ECO:0000256" key="5">
    <source>
        <dbReference type="ARBA" id="ARBA00023136"/>
    </source>
</evidence>
<dbReference type="PANTHER" id="PTHR30177">
    <property type="entry name" value="GLYCINE BETAINE/L-PROLINE TRANSPORT SYSTEM PERMEASE PROTEIN PROW"/>
    <property type="match status" value="1"/>
</dbReference>
<dbReference type="EMBL" id="ANHY01000006">
    <property type="protein sequence ID" value="EKV31335.1"/>
    <property type="molecule type" value="Genomic_DNA"/>
</dbReference>
<keyword evidence="5 6" id="KW-0472">Membrane</keyword>
<organism evidence="8 9">
    <name type="scientific">Caenispirillum salinarum AK4</name>
    <dbReference type="NCBI Taxonomy" id="1238182"/>
    <lineage>
        <taxon>Bacteria</taxon>
        <taxon>Pseudomonadati</taxon>
        <taxon>Pseudomonadota</taxon>
        <taxon>Alphaproteobacteria</taxon>
        <taxon>Rhodospirillales</taxon>
        <taxon>Novispirillaceae</taxon>
        <taxon>Caenispirillum</taxon>
    </lineage>
</organism>
<feature type="domain" description="ABC transmembrane type-1" evidence="7">
    <location>
        <begin position="195"/>
        <end position="390"/>
    </location>
</feature>
<evidence type="ECO:0000256" key="3">
    <source>
        <dbReference type="ARBA" id="ARBA00022692"/>
    </source>
</evidence>
<dbReference type="Proteomes" id="UP000009881">
    <property type="component" value="Unassembled WGS sequence"/>
</dbReference>
<feature type="transmembrane region" description="Helical" evidence="6">
    <location>
        <begin position="342"/>
        <end position="364"/>
    </location>
</feature>
<name>K9GZC3_9PROT</name>
<feature type="transmembrane region" description="Helical" evidence="6">
    <location>
        <begin position="59"/>
        <end position="77"/>
    </location>
</feature>
<feature type="transmembrane region" description="Helical" evidence="6">
    <location>
        <begin position="263"/>
        <end position="286"/>
    </location>
</feature>